<dbReference type="GO" id="GO:0006508">
    <property type="term" value="P:proteolysis"/>
    <property type="evidence" value="ECO:0007669"/>
    <property type="project" value="InterPro"/>
</dbReference>
<dbReference type="FunFam" id="1.10.533.10:FF:000016">
    <property type="entry name" value="CASP8 and FADD-like apoptosis regulator"/>
    <property type="match status" value="1"/>
</dbReference>
<dbReference type="AlphaFoldDB" id="A0A3Q3K7N0"/>
<sequence>MASPEQHLPQVIPQMIEALSSTEVAALIYLCGRSETDSSSVDVKEMLESKVILHENSLLFLAALMWQLRRLDIMRKLFKTSREELERITKNRHVLPRFRVLMVNINEDIASDDLSSLKFLLSTTIPRDKTERAKNFLDVVIELEKLDLVAPERVDFLEECFINIGRVDIAKKVAAYKMPAATPEQHSSQVQRCRNPCPPPTANSSHSVQQTRQGQPLHTAPENLSVPVSMRQNYQNPVQSYKFNTDPRGVCIIIDCVGNDGDMLEQTFTALHFNVILYKWLSVDDTLSALRGIVRQRENHRGDGFVCCIISRGTAHNLLCTDSYSAGIYLDSIRRLFTADACPMLVGKPKLFFIQRYKTPEFQFHARMHHRDEDLETDGCDGLSRYNCIPTDADVFWSHCWTDEHQLEQGHHRSVYLKSLTDALHKGQRRKTSLLDIHTEVNGVIFEHNKKNPGANYHIDLKHTLRKELCF</sequence>
<evidence type="ECO:0000256" key="2">
    <source>
        <dbReference type="ARBA" id="ARBA00022703"/>
    </source>
</evidence>
<feature type="domain" description="Caspase family p20" evidence="6">
    <location>
        <begin position="260"/>
        <end position="355"/>
    </location>
</feature>
<dbReference type="KEGG" id="malb:109957132"/>
<feature type="domain" description="DED" evidence="5">
    <location>
        <begin position="97"/>
        <end position="175"/>
    </location>
</feature>
<reference evidence="7" key="2">
    <citation type="submission" date="2025-09" db="UniProtKB">
        <authorList>
            <consortium name="Ensembl"/>
        </authorList>
    </citation>
    <scope>IDENTIFICATION</scope>
</reference>
<dbReference type="InterPro" id="IPR011029">
    <property type="entry name" value="DEATH-like_dom_sf"/>
</dbReference>
<dbReference type="SUPFAM" id="SSF52129">
    <property type="entry name" value="Caspase-like"/>
    <property type="match status" value="1"/>
</dbReference>
<dbReference type="Ensembl" id="ENSMALT00000025758.1">
    <property type="protein sequence ID" value="ENSMALP00000025285.1"/>
    <property type="gene ID" value="ENSMALG00000017600.1"/>
</dbReference>
<feature type="region of interest" description="Disordered" evidence="4">
    <location>
        <begin position="183"/>
        <end position="221"/>
    </location>
</feature>
<reference evidence="7" key="1">
    <citation type="submission" date="2025-08" db="UniProtKB">
        <authorList>
            <consortium name="Ensembl"/>
        </authorList>
    </citation>
    <scope>IDENTIFICATION</scope>
</reference>
<evidence type="ECO:0000313" key="7">
    <source>
        <dbReference type="Ensembl" id="ENSMALP00000025285.1"/>
    </source>
</evidence>
<evidence type="ECO:0008006" key="9">
    <source>
        <dbReference type="Google" id="ProtNLM"/>
    </source>
</evidence>
<feature type="domain" description="DED" evidence="5">
    <location>
        <begin position="7"/>
        <end position="79"/>
    </location>
</feature>
<dbReference type="InterPro" id="IPR001309">
    <property type="entry name" value="Pept_C14_p20"/>
</dbReference>
<dbReference type="Gene3D" id="3.40.50.1460">
    <property type="match status" value="1"/>
</dbReference>
<proteinExistence type="inferred from homology"/>
<dbReference type="Proteomes" id="UP000261600">
    <property type="component" value="Unplaced"/>
</dbReference>
<keyword evidence="8" id="KW-1185">Reference proteome</keyword>
<dbReference type="SMART" id="SM00031">
    <property type="entry name" value="DED"/>
    <property type="match status" value="2"/>
</dbReference>
<keyword evidence="2" id="KW-0053">Apoptosis</keyword>
<dbReference type="SMART" id="SM00115">
    <property type="entry name" value="CASc"/>
    <property type="match status" value="1"/>
</dbReference>
<dbReference type="GO" id="GO:0006915">
    <property type="term" value="P:apoptotic process"/>
    <property type="evidence" value="ECO:0007669"/>
    <property type="project" value="UniProtKB-KW"/>
</dbReference>
<dbReference type="InterPro" id="IPR015917">
    <property type="entry name" value="Pept_C14A"/>
</dbReference>
<keyword evidence="3" id="KW-0677">Repeat</keyword>
<dbReference type="CDD" id="cd08340">
    <property type="entry name" value="DED_c-FLIP_r2"/>
    <property type="match status" value="1"/>
</dbReference>
<dbReference type="RefSeq" id="XP_020450436.1">
    <property type="nucleotide sequence ID" value="XM_020594780.1"/>
</dbReference>
<dbReference type="GO" id="GO:0005737">
    <property type="term" value="C:cytoplasm"/>
    <property type="evidence" value="ECO:0007669"/>
    <property type="project" value="UniProtKB-ARBA"/>
</dbReference>
<dbReference type="InterPro" id="IPR001875">
    <property type="entry name" value="DED_dom"/>
</dbReference>
<dbReference type="PROSITE" id="PS50168">
    <property type="entry name" value="DED"/>
    <property type="match status" value="2"/>
</dbReference>
<dbReference type="Pfam" id="PF01335">
    <property type="entry name" value="DED"/>
    <property type="match status" value="1"/>
</dbReference>
<dbReference type="PROSITE" id="PS50208">
    <property type="entry name" value="CASPASE_P20"/>
    <property type="match status" value="1"/>
</dbReference>
<dbReference type="SUPFAM" id="SSF47986">
    <property type="entry name" value="DEATH domain"/>
    <property type="match status" value="2"/>
</dbReference>
<name>A0A3Q3K7N0_MONAL</name>
<evidence type="ECO:0000256" key="3">
    <source>
        <dbReference type="ARBA" id="ARBA00022737"/>
    </source>
</evidence>
<evidence type="ECO:0000259" key="6">
    <source>
        <dbReference type="PROSITE" id="PS50208"/>
    </source>
</evidence>
<dbReference type="Pfam" id="PF00656">
    <property type="entry name" value="Peptidase_C14"/>
    <property type="match status" value="1"/>
</dbReference>
<dbReference type="GeneID" id="109957132"/>
<dbReference type="PANTHER" id="PTHR48169:SF3">
    <property type="entry name" value="CASP8 AND FADD LIKE APOPTOSIS REGULATOR"/>
    <property type="match status" value="1"/>
</dbReference>
<dbReference type="Gene3D" id="1.10.533.10">
    <property type="entry name" value="Death Domain, Fas"/>
    <property type="match status" value="2"/>
</dbReference>
<evidence type="ECO:0000313" key="8">
    <source>
        <dbReference type="Proteomes" id="UP000261600"/>
    </source>
</evidence>
<dbReference type="PANTHER" id="PTHR48169">
    <property type="entry name" value="DED DOMAIN-CONTAINING PROTEIN"/>
    <property type="match status" value="1"/>
</dbReference>
<dbReference type="STRING" id="43700.ENSMALP00000025285"/>
<comment type="similarity">
    <text evidence="1">Belongs to the peptidase C14A family.</text>
</comment>
<dbReference type="CTD" id="100332177"/>
<dbReference type="GO" id="GO:0042981">
    <property type="term" value="P:regulation of apoptotic process"/>
    <property type="evidence" value="ECO:0007669"/>
    <property type="project" value="InterPro"/>
</dbReference>
<feature type="compositionally biased region" description="Polar residues" evidence="4">
    <location>
        <begin position="202"/>
        <end position="216"/>
    </location>
</feature>
<evidence type="ECO:0000259" key="5">
    <source>
        <dbReference type="PROSITE" id="PS50168"/>
    </source>
</evidence>
<evidence type="ECO:0000256" key="1">
    <source>
        <dbReference type="ARBA" id="ARBA00010134"/>
    </source>
</evidence>
<dbReference type="InterPro" id="IPR029030">
    <property type="entry name" value="Caspase-like_dom_sf"/>
</dbReference>
<organism evidence="7 8">
    <name type="scientific">Monopterus albus</name>
    <name type="common">Swamp eel</name>
    <dbReference type="NCBI Taxonomy" id="43700"/>
    <lineage>
        <taxon>Eukaryota</taxon>
        <taxon>Metazoa</taxon>
        <taxon>Chordata</taxon>
        <taxon>Craniata</taxon>
        <taxon>Vertebrata</taxon>
        <taxon>Euteleostomi</taxon>
        <taxon>Actinopterygii</taxon>
        <taxon>Neopterygii</taxon>
        <taxon>Teleostei</taxon>
        <taxon>Neoteleostei</taxon>
        <taxon>Acanthomorphata</taxon>
        <taxon>Anabantaria</taxon>
        <taxon>Synbranchiformes</taxon>
        <taxon>Synbranchidae</taxon>
        <taxon>Monopterus</taxon>
    </lineage>
</organism>
<accession>A0A3Q3K7N0</accession>
<dbReference type="GO" id="GO:0004197">
    <property type="term" value="F:cysteine-type endopeptidase activity"/>
    <property type="evidence" value="ECO:0007669"/>
    <property type="project" value="InterPro"/>
</dbReference>
<evidence type="ECO:0000256" key="4">
    <source>
        <dbReference type="SAM" id="MobiDB-lite"/>
    </source>
</evidence>
<dbReference type="OrthoDB" id="8816507at2759"/>
<dbReference type="InterPro" id="IPR011600">
    <property type="entry name" value="Pept_C14_caspase"/>
</dbReference>
<protein>
    <recommendedName>
        <fullName evidence="9">CASP8 and FADD-like apoptosis regulator</fullName>
    </recommendedName>
</protein>